<evidence type="ECO:0000256" key="1">
    <source>
        <dbReference type="SAM" id="SignalP"/>
    </source>
</evidence>
<evidence type="ECO:0000259" key="2">
    <source>
        <dbReference type="PROSITE" id="PS51208"/>
    </source>
</evidence>
<evidence type="ECO:0000313" key="3">
    <source>
        <dbReference type="EMBL" id="HBP31615.1"/>
    </source>
</evidence>
<keyword evidence="1" id="KW-0732">Signal</keyword>
<name>A0A356LM57_9BURK</name>
<reference evidence="3 4" key="1">
    <citation type="journal article" date="2018" name="Nat. Biotechnol.">
        <title>A standardized bacterial taxonomy based on genome phylogeny substantially revises the tree of life.</title>
        <authorList>
            <person name="Parks D.H."/>
            <person name="Chuvochina M."/>
            <person name="Waite D.W."/>
            <person name="Rinke C."/>
            <person name="Skarshewski A."/>
            <person name="Chaumeil P.A."/>
            <person name="Hugenholtz P."/>
        </authorList>
    </citation>
    <scope>NUCLEOTIDE SEQUENCE [LARGE SCALE GENOMIC DNA]</scope>
    <source>
        <strain evidence="3">UBA10707</strain>
    </source>
</reference>
<dbReference type="Gene3D" id="2.40.128.130">
    <property type="entry name" value="Autotransporter beta-domain"/>
    <property type="match status" value="1"/>
</dbReference>
<gene>
    <name evidence="3" type="ORF">DD666_19660</name>
</gene>
<sequence>MKRFAPVALILLFVASPSWAIEYRTIENSAGRPVFEARFFDVGDGPFAEDEEESLESVWAWRAPLKELIVTGLEYWAEVIQPVGDVAQPAIINIGTDDEPENAFGASPLANGGLGPKTLFQHIFQGLPVDQSDLETGAHGIFGLGEADYQNTTLTQIPLSENDDLFSTTIHETAHGLGFTSEAEDVDGEESTPHFGKVLAGWAPLMIDDNGNRARPNQAVLCVGCNNVYDPAGFDVRRDQGLLVGPNILEALDGGLPGVPIRMLDETGSDVDDNNMSHIELKNSLMSHQNYRNYKVFMEAELAVLQDLGYTIDRRNFFGRSVYGSGLDIVNHQGFFARDAAGTQYLRGQYNQATLGLGLHVYGSHNRVRQVGDLLAAGAGGAGIRIDGERNTIIIDPGVRVYANGIDGQGVMFTYGKDHVLVQRGDVQAQGTRGVGLRFDFGSNTIGNEQEHRGSYIRTVEGEPADLLPELRGSLVRRADITGRVAGRKAAIYISANAHVGSVNLMQNARVEGDIVSHYAGRDPSGKLRLTTVSFGQRADARGRATGVADPDFRFAYTGNIRGKNNLALSFEGGQTSLNGTHEVHGATVQKAATLSGTSIFKMSPGSLFVNHGTLAPGNSFGRMTIDGDYQQTSSGRVMAQFDASGAHDVLAVSGTADLAGTLEFVPMADWYNSDWSIQTGSVIDAAAQSGDFETIKLTSESPTLDFNASALSGQRYMLSASRADDAYSQYGQNDNERAAGRALQRLAGSASAGTQSFFRTLDFSAANGSQVSRMLPLVSPAGYSASLSSSLQHERDVLNTALDGFSQGLHKRDSEWRGFAIAFGGESRLDTRDTVVGYDASTYGLVIGGGRRLNSQSDISLAVHLDIADQSVKLKSPQWGKVKNNSFGMGAQVQYRPDALAGPYASGGFRFGIERGSMDRTVVVGDYRAAHFADWTGHSVSAQIGGGYRWRLSPTVSAGPVASLNYARVSRPGVDESGADATRLLLDSQRVDALRSSIGVGASMVLPLQNGGEVTAQARVSWDHEWLNRDVVQTARFAAGPATSFESKNAVSSRNSMGLRAGLAWRLSDSFSVGTALAGRLGSGYKALEGQLSMRWSF</sequence>
<dbReference type="SUPFAM" id="SSF51126">
    <property type="entry name" value="Pectin lyase-like"/>
    <property type="match status" value="1"/>
</dbReference>
<accession>A0A356LM57</accession>
<evidence type="ECO:0000313" key="4">
    <source>
        <dbReference type="Proteomes" id="UP000264036"/>
    </source>
</evidence>
<dbReference type="AlphaFoldDB" id="A0A356LM57"/>
<dbReference type="InterPro" id="IPR036709">
    <property type="entry name" value="Autotransporte_beta_dom_sf"/>
</dbReference>
<dbReference type="Proteomes" id="UP000264036">
    <property type="component" value="Unassembled WGS sequence"/>
</dbReference>
<feature type="chain" id="PRO_5017081025" evidence="1">
    <location>
        <begin position="21"/>
        <end position="1099"/>
    </location>
</feature>
<feature type="signal peptide" evidence="1">
    <location>
        <begin position="1"/>
        <end position="20"/>
    </location>
</feature>
<dbReference type="InterPro" id="IPR005546">
    <property type="entry name" value="Autotransporte_beta"/>
</dbReference>
<organism evidence="3 4">
    <name type="scientific">Advenella kashmirensis</name>
    <dbReference type="NCBI Taxonomy" id="310575"/>
    <lineage>
        <taxon>Bacteria</taxon>
        <taxon>Pseudomonadati</taxon>
        <taxon>Pseudomonadota</taxon>
        <taxon>Betaproteobacteria</taxon>
        <taxon>Burkholderiales</taxon>
        <taxon>Alcaligenaceae</taxon>
    </lineage>
</organism>
<dbReference type="InterPro" id="IPR011050">
    <property type="entry name" value="Pectin_lyase_fold/virulence"/>
</dbReference>
<dbReference type="SUPFAM" id="SSF103515">
    <property type="entry name" value="Autotransporter"/>
    <property type="match status" value="1"/>
</dbReference>
<feature type="domain" description="Autotransporter" evidence="2">
    <location>
        <begin position="812"/>
        <end position="1099"/>
    </location>
</feature>
<proteinExistence type="predicted"/>
<dbReference type="PROSITE" id="PS51208">
    <property type="entry name" value="AUTOTRANSPORTER"/>
    <property type="match status" value="1"/>
</dbReference>
<dbReference type="SMART" id="SM00869">
    <property type="entry name" value="Autotransporter"/>
    <property type="match status" value="1"/>
</dbReference>
<comment type="caution">
    <text evidence="3">The sequence shown here is derived from an EMBL/GenBank/DDBJ whole genome shotgun (WGS) entry which is preliminary data.</text>
</comment>
<protein>
    <submittedName>
        <fullName evidence="3">Autotransporter</fullName>
    </submittedName>
</protein>
<dbReference type="EMBL" id="DOEK01000040">
    <property type="protein sequence ID" value="HBP31615.1"/>
    <property type="molecule type" value="Genomic_DNA"/>
</dbReference>
<dbReference type="Pfam" id="PF03797">
    <property type="entry name" value="Autotransporter"/>
    <property type="match status" value="1"/>
</dbReference>